<comment type="caution">
    <text evidence="7">The sequence shown here is derived from an EMBL/GenBank/DDBJ whole genome shotgun (WGS) entry which is preliminary data.</text>
</comment>
<evidence type="ECO:0000256" key="3">
    <source>
        <dbReference type="ARBA" id="ARBA00022692"/>
    </source>
</evidence>
<keyword evidence="5 6" id="KW-0472">Membrane</keyword>
<dbReference type="PANTHER" id="PTHR42893:SF4">
    <property type="entry name" value="PROTEIN DETOXIFICATION 42"/>
    <property type="match status" value="1"/>
</dbReference>
<dbReference type="GO" id="GO:0042910">
    <property type="term" value="F:xenobiotic transmembrane transporter activity"/>
    <property type="evidence" value="ECO:0007669"/>
    <property type="project" value="InterPro"/>
</dbReference>
<comment type="similarity">
    <text evidence="2 6">Belongs to the multi antimicrobial extrusion (MATE) (TC 2.A.66.1) family.</text>
</comment>
<reference evidence="7 8" key="1">
    <citation type="journal article" date="2021" name="Nat. Plants">
        <title>The Taxus genome provides insights into paclitaxel biosynthesis.</title>
        <authorList>
            <person name="Xiong X."/>
            <person name="Gou J."/>
            <person name="Liao Q."/>
            <person name="Li Y."/>
            <person name="Zhou Q."/>
            <person name="Bi G."/>
            <person name="Li C."/>
            <person name="Du R."/>
            <person name="Wang X."/>
            <person name="Sun T."/>
            <person name="Guo L."/>
            <person name="Liang H."/>
            <person name="Lu P."/>
            <person name="Wu Y."/>
            <person name="Zhang Z."/>
            <person name="Ro D.K."/>
            <person name="Shang Y."/>
            <person name="Huang S."/>
            <person name="Yan J."/>
        </authorList>
    </citation>
    <scope>NUCLEOTIDE SEQUENCE [LARGE SCALE GENOMIC DNA]</scope>
    <source>
        <strain evidence="7">Ta-2019</strain>
    </source>
</reference>
<evidence type="ECO:0000313" key="8">
    <source>
        <dbReference type="Proteomes" id="UP000824469"/>
    </source>
</evidence>
<dbReference type="OMA" id="WDELGRE"/>
<dbReference type="NCBIfam" id="TIGR00797">
    <property type="entry name" value="matE"/>
    <property type="match status" value="1"/>
</dbReference>
<evidence type="ECO:0000256" key="4">
    <source>
        <dbReference type="ARBA" id="ARBA00022989"/>
    </source>
</evidence>
<organism evidence="7 8">
    <name type="scientific">Taxus chinensis</name>
    <name type="common">Chinese yew</name>
    <name type="synonym">Taxus wallichiana var. chinensis</name>
    <dbReference type="NCBI Taxonomy" id="29808"/>
    <lineage>
        <taxon>Eukaryota</taxon>
        <taxon>Viridiplantae</taxon>
        <taxon>Streptophyta</taxon>
        <taxon>Embryophyta</taxon>
        <taxon>Tracheophyta</taxon>
        <taxon>Spermatophyta</taxon>
        <taxon>Pinopsida</taxon>
        <taxon>Pinidae</taxon>
        <taxon>Conifers II</taxon>
        <taxon>Cupressales</taxon>
        <taxon>Taxaceae</taxon>
        <taxon>Taxus</taxon>
    </lineage>
</organism>
<dbReference type="InterPro" id="IPR044644">
    <property type="entry name" value="DinF-like"/>
</dbReference>
<keyword evidence="8" id="KW-1185">Reference proteome</keyword>
<sequence length="560" mass="60387">IRTISVFSDQQDILPHTELFLCIKMTFEFNSEGVVDPNPSKHQNGVKLGFEFHSEGLKPNPNPNPSENESGWNPLRIFFEDWRNVLKPDKLGREIAQIAFPAALALTADPLASIIDTAFIGRIGPVELAAVGVSIAIFNQVSKVFNFPLVSVTTSLVAEEDATIEMDVQGLDIEKSIKESPNSDEKDALISCTYSLNLKSDTSRDNTTLDSTITESSIEKRLLPSVSSALVIGGALGILQAILMILGAKPILNIMGVHAESPMRSPAEKYLKLRALGAPAVVISLATQGVFRGFKDTMTPLYATVAGDISNIALDPVLIFLLSLGVSGAAIAHVVSQYLIAFILVWSLHKRVVLLPPKISDLQFARFFKNGLLLLARVTAVTFCLTLAASTAARQGAVSMAAFQICMQIWMATSLLADALALAGQAILASAFAKGDYEKARNTAARTLQMGMVLGIFLAVVLGGSLRFLSKVFTNDKDVLRMTYIGIPFVVATQPLNSMAFVFDGINFGASDFAYAAYSMVSVSILSIICLLVLSPLWGFVGVWIGLTILMTFRMLAGVW</sequence>
<keyword evidence="4 6" id="KW-1133">Transmembrane helix</keyword>
<evidence type="ECO:0000256" key="5">
    <source>
        <dbReference type="ARBA" id="ARBA00023136"/>
    </source>
</evidence>
<feature type="non-terminal residue" evidence="7">
    <location>
        <position position="1"/>
    </location>
</feature>
<feature type="transmembrane region" description="Helical" evidence="6">
    <location>
        <begin position="317"/>
        <end position="346"/>
    </location>
</feature>
<accession>A0AA38FH94</accession>
<dbReference type="Proteomes" id="UP000824469">
    <property type="component" value="Unassembled WGS sequence"/>
</dbReference>
<evidence type="ECO:0000256" key="1">
    <source>
        <dbReference type="ARBA" id="ARBA00004141"/>
    </source>
</evidence>
<dbReference type="GO" id="GO:0015297">
    <property type="term" value="F:antiporter activity"/>
    <property type="evidence" value="ECO:0007669"/>
    <property type="project" value="InterPro"/>
</dbReference>
<comment type="caution">
    <text evidence="6">Lacks conserved residue(s) required for the propagation of feature annotation.</text>
</comment>
<feature type="transmembrane region" description="Helical" evidence="6">
    <location>
        <begin position="367"/>
        <end position="389"/>
    </location>
</feature>
<dbReference type="GO" id="GO:0016020">
    <property type="term" value="C:membrane"/>
    <property type="evidence" value="ECO:0007669"/>
    <property type="project" value="UniProtKB-SubCell"/>
</dbReference>
<gene>
    <name evidence="7" type="ORF">KI387_013560</name>
</gene>
<feature type="non-terminal residue" evidence="7">
    <location>
        <position position="560"/>
    </location>
</feature>
<feature type="transmembrane region" description="Helical" evidence="6">
    <location>
        <begin position="482"/>
        <end position="503"/>
    </location>
</feature>
<name>A0AA38FH94_TAXCH</name>
<dbReference type="PANTHER" id="PTHR42893">
    <property type="entry name" value="PROTEIN DETOXIFICATION 44, CHLOROPLASTIC-RELATED"/>
    <property type="match status" value="1"/>
</dbReference>
<dbReference type="InterPro" id="IPR002528">
    <property type="entry name" value="MATE_fam"/>
</dbReference>
<dbReference type="EMBL" id="JAHRHJ020000009">
    <property type="protein sequence ID" value="KAH9301977.1"/>
    <property type="molecule type" value="Genomic_DNA"/>
</dbReference>
<keyword evidence="3 6" id="KW-0812">Transmembrane</keyword>
<evidence type="ECO:0000313" key="7">
    <source>
        <dbReference type="EMBL" id="KAH9301977.1"/>
    </source>
</evidence>
<evidence type="ECO:0000256" key="2">
    <source>
        <dbReference type="ARBA" id="ARBA00010199"/>
    </source>
</evidence>
<feature type="transmembrane region" description="Helical" evidence="6">
    <location>
        <begin position="450"/>
        <end position="470"/>
    </location>
</feature>
<dbReference type="Pfam" id="PF01554">
    <property type="entry name" value="MatE"/>
    <property type="match status" value="2"/>
</dbReference>
<comment type="subcellular location">
    <subcellularLocation>
        <location evidence="1">Membrane</location>
        <topology evidence="1">Multi-pass membrane protein</topology>
    </subcellularLocation>
</comment>
<dbReference type="CDD" id="cd13136">
    <property type="entry name" value="MATE_DinF_like"/>
    <property type="match status" value="1"/>
</dbReference>
<feature type="transmembrane region" description="Helical" evidence="6">
    <location>
        <begin position="409"/>
        <end position="429"/>
    </location>
</feature>
<protein>
    <recommendedName>
        <fullName evidence="6">Protein DETOXIFICATION</fullName>
    </recommendedName>
    <alternativeName>
        <fullName evidence="6">Multidrug and toxic compound extrusion protein</fullName>
    </alternativeName>
</protein>
<proteinExistence type="inferred from homology"/>
<dbReference type="AlphaFoldDB" id="A0AA38FH94"/>
<evidence type="ECO:0000256" key="6">
    <source>
        <dbReference type="RuleBase" id="RU004914"/>
    </source>
</evidence>
<feature type="transmembrane region" description="Helical" evidence="6">
    <location>
        <begin position="229"/>
        <end position="252"/>
    </location>
</feature>